<keyword evidence="2" id="KW-0378">Hydrolase</keyword>
<comment type="caution">
    <text evidence="2">The sequence shown here is derived from an EMBL/GenBank/DDBJ whole genome shotgun (WGS) entry which is preliminary data.</text>
</comment>
<evidence type="ECO:0000313" key="2">
    <source>
        <dbReference type="EMBL" id="MBT0663854.1"/>
    </source>
</evidence>
<dbReference type="Gene3D" id="3.40.50.1820">
    <property type="entry name" value="alpha/beta hydrolase"/>
    <property type="match status" value="1"/>
</dbReference>
<evidence type="ECO:0000313" key="3">
    <source>
        <dbReference type="Proteomes" id="UP000811899"/>
    </source>
</evidence>
<dbReference type="EMBL" id="JAHCVJ010000002">
    <property type="protein sequence ID" value="MBT0663854.1"/>
    <property type="molecule type" value="Genomic_DNA"/>
</dbReference>
<keyword evidence="3" id="KW-1185">Reference proteome</keyword>
<dbReference type="PANTHER" id="PTHR43798:SF33">
    <property type="entry name" value="HYDROLASE, PUTATIVE (AFU_ORTHOLOGUE AFUA_2G14860)-RELATED"/>
    <property type="match status" value="1"/>
</dbReference>
<dbReference type="InterPro" id="IPR029058">
    <property type="entry name" value="AB_hydrolase_fold"/>
</dbReference>
<dbReference type="PRINTS" id="PR00111">
    <property type="entry name" value="ABHYDROLASE"/>
</dbReference>
<dbReference type="SUPFAM" id="SSF53474">
    <property type="entry name" value="alpha/beta-Hydrolases"/>
    <property type="match status" value="1"/>
</dbReference>
<dbReference type="InterPro" id="IPR050266">
    <property type="entry name" value="AB_hydrolase_sf"/>
</dbReference>
<dbReference type="InterPro" id="IPR000073">
    <property type="entry name" value="AB_hydrolase_1"/>
</dbReference>
<accession>A0AAW4KZP1</accession>
<dbReference type="PANTHER" id="PTHR43798">
    <property type="entry name" value="MONOACYLGLYCEROL LIPASE"/>
    <property type="match status" value="1"/>
</dbReference>
<name>A0AAW4KZP1_9BACT</name>
<proteinExistence type="predicted"/>
<reference evidence="2 3" key="1">
    <citation type="submission" date="2021-05" db="EMBL/GenBank/DDBJ databases">
        <title>The draft genome of Geobacter pelophilus DSM 12255.</title>
        <authorList>
            <person name="Xu Z."/>
            <person name="Masuda Y."/>
            <person name="Itoh H."/>
            <person name="Senoo K."/>
        </authorList>
    </citation>
    <scope>NUCLEOTIDE SEQUENCE [LARGE SCALE GENOMIC DNA]</scope>
    <source>
        <strain evidence="2 3">DSM 12255</strain>
    </source>
</reference>
<dbReference type="RefSeq" id="WP_214170637.1">
    <property type="nucleotide sequence ID" value="NZ_JAHCVJ010000002.1"/>
</dbReference>
<protein>
    <submittedName>
        <fullName evidence="2">Alpha/beta hydrolase</fullName>
    </submittedName>
</protein>
<evidence type="ECO:0000259" key="1">
    <source>
        <dbReference type="Pfam" id="PF00561"/>
    </source>
</evidence>
<organism evidence="2 3">
    <name type="scientific">Geoanaerobacter pelophilus</name>
    <dbReference type="NCBI Taxonomy" id="60036"/>
    <lineage>
        <taxon>Bacteria</taxon>
        <taxon>Pseudomonadati</taxon>
        <taxon>Thermodesulfobacteriota</taxon>
        <taxon>Desulfuromonadia</taxon>
        <taxon>Geobacterales</taxon>
        <taxon>Geobacteraceae</taxon>
        <taxon>Geoanaerobacter</taxon>
    </lineage>
</organism>
<gene>
    <name evidence="2" type="ORF">KI809_06020</name>
</gene>
<dbReference type="Pfam" id="PF00561">
    <property type="entry name" value="Abhydrolase_1"/>
    <property type="match status" value="1"/>
</dbReference>
<sequence length="277" mass="30674">MNCPSCLTIGAKLSCDIRGNGPQSLLFIHGFAASSVTWDEIAPHFPHDRYRLYLLDLKGSGRSDKPRDNAYSPEDQALMVLDVIEGFGLRNITLIGHSLGGGIALLAWHKAKATGRSALISRLVLIDAAAYQQPFPRFFRWLRQPVLGWFLLTMIPLRLMVRYNLTHVYQQPAQVTPARITRYMDCFRGTGTIAALLATARQVDRLTATPYHGLVDVPTLIIWGQHDRVVRLGNGQRLHQEIQGSGLVILACGHNPHEEETAACAAAILEFLEGSND</sequence>
<dbReference type="AlphaFoldDB" id="A0AAW4KZP1"/>
<feature type="domain" description="AB hydrolase-1" evidence="1">
    <location>
        <begin position="25"/>
        <end position="260"/>
    </location>
</feature>
<dbReference type="GO" id="GO:0016020">
    <property type="term" value="C:membrane"/>
    <property type="evidence" value="ECO:0007669"/>
    <property type="project" value="TreeGrafter"/>
</dbReference>
<dbReference type="GO" id="GO:0016787">
    <property type="term" value="F:hydrolase activity"/>
    <property type="evidence" value="ECO:0007669"/>
    <property type="project" value="UniProtKB-KW"/>
</dbReference>
<dbReference type="Proteomes" id="UP000811899">
    <property type="component" value="Unassembled WGS sequence"/>
</dbReference>